<sequence>MGTPQGDYGNAGGSPGARGGG</sequence>
<feature type="compositionally biased region" description="Gly residues" evidence="1">
    <location>
        <begin position="9"/>
        <end position="21"/>
    </location>
</feature>
<evidence type="ECO:0000313" key="2">
    <source>
        <dbReference type="EMBL" id="JAD29568.1"/>
    </source>
</evidence>
<reference evidence="2" key="2">
    <citation type="journal article" date="2015" name="Data Brief">
        <title>Shoot transcriptome of the giant reed, Arundo donax.</title>
        <authorList>
            <person name="Barrero R.A."/>
            <person name="Guerrero F.D."/>
            <person name="Moolhuijzen P."/>
            <person name="Goolsby J.A."/>
            <person name="Tidwell J."/>
            <person name="Bellgard S.E."/>
            <person name="Bellgard M.I."/>
        </authorList>
    </citation>
    <scope>NUCLEOTIDE SEQUENCE</scope>
    <source>
        <tissue evidence="2">Shoot tissue taken approximately 20 cm above the soil surface</tissue>
    </source>
</reference>
<organism evidence="2">
    <name type="scientific">Arundo donax</name>
    <name type="common">Giant reed</name>
    <name type="synonym">Donax arundinaceus</name>
    <dbReference type="NCBI Taxonomy" id="35708"/>
    <lineage>
        <taxon>Eukaryota</taxon>
        <taxon>Viridiplantae</taxon>
        <taxon>Streptophyta</taxon>
        <taxon>Embryophyta</taxon>
        <taxon>Tracheophyta</taxon>
        <taxon>Spermatophyta</taxon>
        <taxon>Magnoliopsida</taxon>
        <taxon>Liliopsida</taxon>
        <taxon>Poales</taxon>
        <taxon>Poaceae</taxon>
        <taxon>PACMAD clade</taxon>
        <taxon>Arundinoideae</taxon>
        <taxon>Arundineae</taxon>
        <taxon>Arundo</taxon>
    </lineage>
</organism>
<name>A0A0A8YVZ1_ARUDO</name>
<protein>
    <submittedName>
        <fullName evidence="2">Uncharacterized protein</fullName>
    </submittedName>
</protein>
<evidence type="ECO:0000256" key="1">
    <source>
        <dbReference type="SAM" id="MobiDB-lite"/>
    </source>
</evidence>
<dbReference type="EMBL" id="GBRH01268327">
    <property type="protein sequence ID" value="JAD29568.1"/>
    <property type="molecule type" value="Transcribed_RNA"/>
</dbReference>
<proteinExistence type="predicted"/>
<reference evidence="2" key="1">
    <citation type="submission" date="2014-09" db="EMBL/GenBank/DDBJ databases">
        <authorList>
            <person name="Magalhaes I.L.F."/>
            <person name="Oliveira U."/>
            <person name="Santos F.R."/>
            <person name="Vidigal T.H.D.A."/>
            <person name="Brescovit A.D."/>
            <person name="Santos A.J."/>
        </authorList>
    </citation>
    <scope>NUCLEOTIDE SEQUENCE</scope>
    <source>
        <tissue evidence="2">Shoot tissue taken approximately 20 cm above the soil surface</tissue>
    </source>
</reference>
<accession>A0A0A8YVZ1</accession>
<dbReference type="AlphaFoldDB" id="A0A0A8YVZ1"/>
<feature type="region of interest" description="Disordered" evidence="1">
    <location>
        <begin position="1"/>
        <end position="21"/>
    </location>
</feature>